<evidence type="ECO:0000256" key="14">
    <source>
        <dbReference type="ARBA" id="ARBA00048744"/>
    </source>
</evidence>
<dbReference type="SUPFAM" id="SSF50494">
    <property type="entry name" value="Trypsin-like serine proteases"/>
    <property type="match status" value="1"/>
</dbReference>
<dbReference type="Gene3D" id="2.40.10.10">
    <property type="entry name" value="Trypsin-like serine proteases"/>
    <property type="match status" value="2"/>
</dbReference>
<dbReference type="Pfam" id="PF02123">
    <property type="entry name" value="RdRP_4"/>
    <property type="match status" value="1"/>
</dbReference>
<dbReference type="GO" id="GO:0004252">
    <property type="term" value="F:serine-type endopeptidase activity"/>
    <property type="evidence" value="ECO:0007669"/>
    <property type="project" value="InterPro"/>
</dbReference>
<dbReference type="InterPro" id="IPR000382">
    <property type="entry name" value="Peptidase_S39B_luteovirus"/>
</dbReference>
<dbReference type="SUPFAM" id="SSF56672">
    <property type="entry name" value="DNA/RNA polymerases"/>
    <property type="match status" value="1"/>
</dbReference>
<feature type="region of interest" description="Disordered" evidence="15">
    <location>
        <begin position="489"/>
        <end position="584"/>
    </location>
</feature>
<accession>A0AAD2KQ69</accession>
<comment type="catalytic activity">
    <reaction evidence="14">
        <text>RNA(n) + a ribonucleoside 5'-triphosphate = RNA(n+1) + diphosphate</text>
        <dbReference type="Rhea" id="RHEA:21248"/>
        <dbReference type="Rhea" id="RHEA-COMP:14527"/>
        <dbReference type="Rhea" id="RHEA-COMP:17342"/>
        <dbReference type="ChEBI" id="CHEBI:33019"/>
        <dbReference type="ChEBI" id="CHEBI:61557"/>
        <dbReference type="ChEBI" id="CHEBI:140395"/>
        <dbReference type="EC" id="2.7.7.48"/>
    </reaction>
</comment>
<evidence type="ECO:0000256" key="2">
    <source>
        <dbReference type="ARBA" id="ARBA00022484"/>
    </source>
</evidence>
<keyword evidence="11" id="KW-0693">Viral RNA replication</keyword>
<keyword evidence="2" id="KW-0696">RNA-directed RNA polymerase</keyword>
<dbReference type="GO" id="GO:0075523">
    <property type="term" value="P:viral translational frameshifting"/>
    <property type="evidence" value="ECO:0007669"/>
    <property type="project" value="UniProtKB-KW"/>
</dbReference>
<evidence type="ECO:0000256" key="8">
    <source>
        <dbReference type="ARBA" id="ARBA00022758"/>
    </source>
</evidence>
<evidence type="ECO:0000313" key="19">
    <source>
        <dbReference type="EMBL" id="DAZ87620.1"/>
    </source>
</evidence>
<evidence type="ECO:0000256" key="16">
    <source>
        <dbReference type="SAM" id="Phobius"/>
    </source>
</evidence>
<keyword evidence="10" id="KW-0720">Serine protease</keyword>
<feature type="compositionally biased region" description="Basic residues" evidence="15">
    <location>
        <begin position="504"/>
        <end position="534"/>
    </location>
</feature>
<feature type="domain" description="RdRp catalytic" evidence="17">
    <location>
        <begin position="884"/>
        <end position="999"/>
    </location>
</feature>
<keyword evidence="5 16" id="KW-0812">Transmembrane</keyword>
<evidence type="ECO:0000259" key="18">
    <source>
        <dbReference type="PROSITE" id="PS51868"/>
    </source>
</evidence>
<reference evidence="19" key="1">
    <citation type="journal article" date="2022" name="Virus Genes">
        <title>Exploration of plant transcriptomes reveals five putative novel poleroviruses and an enamovirus.</title>
        <authorList>
            <person name="Kavi Sidharthan V."/>
            <person name="Nagendran K."/>
            <person name="Baranwal V.K."/>
        </authorList>
    </citation>
    <scope>NUCLEOTIDE SEQUENCE</scope>
    <source>
        <strain evidence="19">Pip met</strain>
    </source>
</reference>
<organism evidence="19 20">
    <name type="scientific">Piper methysticum polerovirus</name>
    <dbReference type="NCBI Taxonomy" id="2885088"/>
    <lineage>
        <taxon>Viruses</taxon>
        <taxon>Riboviria</taxon>
        <taxon>Orthornavirae</taxon>
        <taxon>Pisuviricota</taxon>
        <taxon>Pisoniviricetes</taxon>
        <taxon>Sobelivirales</taxon>
        <taxon>Solemoviridae</taxon>
        <taxon>Polerovirus</taxon>
        <taxon>Polerovirus PMPV</taxon>
    </lineage>
</organism>
<keyword evidence="7" id="KW-0547">Nucleotide-binding</keyword>
<evidence type="ECO:0000256" key="12">
    <source>
        <dbReference type="ARBA" id="ARBA00022989"/>
    </source>
</evidence>
<evidence type="ECO:0000256" key="1">
    <source>
        <dbReference type="ARBA" id="ARBA00004141"/>
    </source>
</evidence>
<dbReference type="GO" id="GO:0006508">
    <property type="term" value="P:proteolysis"/>
    <property type="evidence" value="ECO:0007669"/>
    <property type="project" value="UniProtKB-KW"/>
</dbReference>
<evidence type="ECO:0000256" key="10">
    <source>
        <dbReference type="ARBA" id="ARBA00022825"/>
    </source>
</evidence>
<keyword evidence="8" id="KW-0688">Ribosomal frameshifting</keyword>
<dbReference type="GO" id="GO:0039694">
    <property type="term" value="P:viral RNA genome replication"/>
    <property type="evidence" value="ECO:0007669"/>
    <property type="project" value="InterPro"/>
</dbReference>
<protein>
    <submittedName>
        <fullName evidence="19">P1-P2 fusion protein</fullName>
    </submittedName>
</protein>
<keyword evidence="3" id="KW-0645">Protease</keyword>
<name>A0AAD2KQ69_9VIRU</name>
<dbReference type="InterPro" id="IPR009003">
    <property type="entry name" value="Peptidase_S1_PA"/>
</dbReference>
<keyword evidence="13 16" id="KW-0472">Membrane</keyword>
<dbReference type="InterPro" id="IPR043502">
    <property type="entry name" value="DNA/RNA_pol_sf"/>
</dbReference>
<dbReference type="GO" id="GO:0000166">
    <property type="term" value="F:nucleotide binding"/>
    <property type="evidence" value="ECO:0007669"/>
    <property type="project" value="UniProtKB-KW"/>
</dbReference>
<dbReference type="PROSITE" id="PS50507">
    <property type="entry name" value="RDRP_SSRNA_POS"/>
    <property type="match status" value="1"/>
</dbReference>
<evidence type="ECO:0000256" key="13">
    <source>
        <dbReference type="ARBA" id="ARBA00023136"/>
    </source>
</evidence>
<keyword evidence="6" id="KW-0548">Nucleotidyltransferase</keyword>
<dbReference type="InterPro" id="IPR007094">
    <property type="entry name" value="RNA-dir_pol_PSvirus"/>
</dbReference>
<feature type="domain" description="Peptidase S39" evidence="18">
    <location>
        <begin position="211"/>
        <end position="401"/>
    </location>
</feature>
<evidence type="ECO:0000256" key="6">
    <source>
        <dbReference type="ARBA" id="ARBA00022695"/>
    </source>
</evidence>
<dbReference type="InterPro" id="IPR001795">
    <property type="entry name" value="RNA-dir_pol_luteovirus"/>
</dbReference>
<comment type="subcellular location">
    <subcellularLocation>
        <location evidence="1">Membrane</location>
        <topology evidence="1">Multi-pass membrane protein</topology>
    </subcellularLocation>
</comment>
<dbReference type="PROSITE" id="PS51868">
    <property type="entry name" value="PEPTIDASE_S39"/>
    <property type="match status" value="1"/>
</dbReference>
<keyword evidence="20" id="KW-1185">Reference proteome</keyword>
<evidence type="ECO:0000256" key="9">
    <source>
        <dbReference type="ARBA" id="ARBA00022801"/>
    </source>
</evidence>
<evidence type="ECO:0000256" key="5">
    <source>
        <dbReference type="ARBA" id="ARBA00022692"/>
    </source>
</evidence>
<evidence type="ECO:0000256" key="3">
    <source>
        <dbReference type="ARBA" id="ARBA00022670"/>
    </source>
</evidence>
<evidence type="ECO:0000256" key="7">
    <source>
        <dbReference type="ARBA" id="ARBA00022741"/>
    </source>
</evidence>
<dbReference type="InterPro" id="IPR043504">
    <property type="entry name" value="Peptidase_S1_PA_chymotrypsin"/>
</dbReference>
<dbReference type="Proteomes" id="UP001265787">
    <property type="component" value="Segment"/>
</dbReference>
<evidence type="ECO:0000256" key="4">
    <source>
        <dbReference type="ARBA" id="ARBA00022679"/>
    </source>
</evidence>
<dbReference type="PRINTS" id="PR00914">
    <property type="entry name" value="LVIRUSRNAPOL"/>
</dbReference>
<feature type="transmembrane region" description="Helical" evidence="16">
    <location>
        <begin position="171"/>
        <end position="196"/>
    </location>
</feature>
<proteinExistence type="predicted"/>
<dbReference type="GO" id="GO:0003723">
    <property type="term" value="F:RNA binding"/>
    <property type="evidence" value="ECO:0007669"/>
    <property type="project" value="InterPro"/>
</dbReference>
<evidence type="ECO:0000256" key="15">
    <source>
        <dbReference type="SAM" id="MobiDB-lite"/>
    </source>
</evidence>
<keyword evidence="4" id="KW-0808">Transferase</keyword>
<dbReference type="Pfam" id="PF02122">
    <property type="entry name" value="Peptidase_S39"/>
    <property type="match status" value="1"/>
</dbReference>
<evidence type="ECO:0000256" key="11">
    <source>
        <dbReference type="ARBA" id="ARBA00022953"/>
    </source>
</evidence>
<evidence type="ECO:0000259" key="17">
    <source>
        <dbReference type="PROSITE" id="PS50507"/>
    </source>
</evidence>
<dbReference type="EMBL" id="BK059373">
    <property type="protein sequence ID" value="DAZ87620.1"/>
    <property type="molecule type" value="Genomic_RNA"/>
</dbReference>
<feature type="transmembrane region" description="Helical" evidence="16">
    <location>
        <begin position="124"/>
        <end position="141"/>
    </location>
</feature>
<gene>
    <name evidence="19" type="primary">ORF2</name>
</gene>
<keyword evidence="12 16" id="KW-1133">Transmembrane helix</keyword>
<dbReference type="GO" id="GO:0006351">
    <property type="term" value="P:DNA-templated transcription"/>
    <property type="evidence" value="ECO:0007669"/>
    <property type="project" value="InterPro"/>
</dbReference>
<keyword evidence="9" id="KW-0378">Hydrolase</keyword>
<sequence length="1088" mass="121741">MSSATQLILFLLFSFFLSFSTAGFTSNPTELMLPGDFSGRYYIGGSPSSTIPKSPLPNATLCYTLTDYAEMIGNLSYSELISLIREKAHGDYLRITSRVWERFRSSCDWLYCVTSSALISLSDSALWILVYVWATLFWSVVRLGIHMARIFAAPICALTCMYALTRYTWKALLWIFGSSPAWIVTSLLKTFWMALWSNPSWGWYRKEEKAVEGFTSFSIPQNPPRNCVVEFVYPDGSHLGYGVCLKLFNGTNALATAAHVAEPGVSVRSLKTGSKIALSEFKETFNNKESDLVWFMGPPNWEGLLGVKAAQFETADRLGRSGAMFYTFDNDAWVGNNAKLVDGARGQVMVLSNTCFGVSGTPYFNGKTVLGVHSAAGSGNYNLMSPIPPIPGVTCPEYKFETTAPQGRIFSDSDIAAITKAALKIAQFQPKGKAWADYSSDDDSFLDAPPPVFESAEQFFDVPLSPKKWVPSEVTRELTEGEKRAGHVIFDICGKDPDPLSVPPKKRNRRGGKKPSGKLPRQRRLPKQRPRKHPRDIERAYRRLCPNGNATDGDVNLQAKPCNDRGESYRSTGRPGDEAPPATKTAAETAEEFRKFFHSRYTWSSARDFQCPGFTACGSAQVRYHAPTKSETKWGRSLCTLYPELEEETRGFGWPQFGEEAELKSLALQATRWQQRASTACVPSEGERLSVIDRTVRAYSNVQTETPVCLRGREISWQDFLQDFTVAVKSLELDAGIGVPYIMHGRPTHRGWVEDPVLLPILARLTFDRLQKMSKADFEHMSAEELVREGLCDPVRLFVKGEPHKTSKLDEGRYRLIMSISLVDQLVARVLFQQQNKLEIALWRAIPSKPGFGLSTDGQVHEFLASLARQVGVSERELLAHWREYVLPTDCSGFDWSVSSWMMADEMEVRNRLTMQNTPLCRRLRAAWLKCIENSVLCTSGGLLLSQKIPGVQKSGSYNTSSTNSRVRVMAAYHCGAPWVMAMGDDALESPITNLRKYADLGFKVEVSEQLEFCSHVFEQSGLAIPVNTAKMLYKLIHGYEPECGNFEVQMNYIAACFSVLNELRHLPSLVDRLYPWLLPALPQKIPG</sequence>
<dbReference type="GO" id="GO:0016020">
    <property type="term" value="C:membrane"/>
    <property type="evidence" value="ECO:0007669"/>
    <property type="project" value="UniProtKB-SubCell"/>
</dbReference>
<evidence type="ECO:0000313" key="20">
    <source>
        <dbReference type="Proteomes" id="UP001265787"/>
    </source>
</evidence>
<dbReference type="GO" id="GO:0003968">
    <property type="term" value="F:RNA-directed RNA polymerase activity"/>
    <property type="evidence" value="ECO:0007669"/>
    <property type="project" value="UniProtKB-KW"/>
</dbReference>